<dbReference type="InterPro" id="IPR053951">
    <property type="entry name" value="K_trans_N"/>
</dbReference>
<comment type="catalytic activity">
    <reaction evidence="12">
        <text>K(+)(in) + H(+)(in) = K(+)(out) + H(+)(out)</text>
        <dbReference type="Rhea" id="RHEA:28490"/>
        <dbReference type="ChEBI" id="CHEBI:15378"/>
        <dbReference type="ChEBI" id="CHEBI:29103"/>
    </reaction>
</comment>
<keyword evidence="10 12" id="KW-0406">Ion transport</keyword>
<comment type="function">
    <text evidence="12">Transport of potassium into the cell. Likely operates as a K(+):H(+) symporter.</text>
</comment>
<feature type="domain" description="K+ potassium transporter C-terminal" evidence="14">
    <location>
        <begin position="478"/>
        <end position="631"/>
    </location>
</feature>
<keyword evidence="16" id="KW-1185">Reference proteome</keyword>
<evidence type="ECO:0000259" key="13">
    <source>
        <dbReference type="Pfam" id="PF02705"/>
    </source>
</evidence>
<evidence type="ECO:0000259" key="14">
    <source>
        <dbReference type="Pfam" id="PF22776"/>
    </source>
</evidence>
<evidence type="ECO:0000313" key="16">
    <source>
        <dbReference type="Proteomes" id="UP000281708"/>
    </source>
</evidence>
<dbReference type="InterPro" id="IPR053952">
    <property type="entry name" value="K_trans_C"/>
</dbReference>
<evidence type="ECO:0000256" key="8">
    <source>
        <dbReference type="ARBA" id="ARBA00022958"/>
    </source>
</evidence>
<feature type="transmembrane region" description="Helical" evidence="12">
    <location>
        <begin position="368"/>
        <end position="393"/>
    </location>
</feature>
<feature type="transmembrane region" description="Helical" evidence="12">
    <location>
        <begin position="173"/>
        <end position="194"/>
    </location>
</feature>
<evidence type="ECO:0000256" key="5">
    <source>
        <dbReference type="ARBA" id="ARBA00022538"/>
    </source>
</evidence>
<dbReference type="EMBL" id="RDBE01000001">
    <property type="protein sequence ID" value="RLV50810.1"/>
    <property type="molecule type" value="Genomic_DNA"/>
</dbReference>
<keyword evidence="4 12" id="KW-1003">Cell membrane</keyword>
<keyword evidence="7 12" id="KW-0769">Symport</keyword>
<feature type="transmembrane region" description="Helical" evidence="12">
    <location>
        <begin position="217"/>
        <end position="240"/>
    </location>
</feature>
<evidence type="ECO:0000256" key="1">
    <source>
        <dbReference type="ARBA" id="ARBA00004141"/>
    </source>
</evidence>
<keyword evidence="6 12" id="KW-0812">Transmembrane</keyword>
<keyword evidence="3 12" id="KW-0813">Transport</keyword>
<evidence type="ECO:0000313" key="15">
    <source>
        <dbReference type="EMBL" id="RLV50810.1"/>
    </source>
</evidence>
<comment type="subcellular location">
    <subcellularLocation>
        <location evidence="12">Cell membrane</location>
        <topology evidence="12">Multi-pass membrane protein</topology>
    </subcellularLocation>
    <subcellularLocation>
        <location evidence="1">Membrane</location>
        <topology evidence="1">Multi-pass membrane protein</topology>
    </subcellularLocation>
</comment>
<evidence type="ECO:0000256" key="11">
    <source>
        <dbReference type="ARBA" id="ARBA00023136"/>
    </source>
</evidence>
<evidence type="ECO:0000256" key="2">
    <source>
        <dbReference type="ARBA" id="ARBA00007019"/>
    </source>
</evidence>
<evidence type="ECO:0000256" key="7">
    <source>
        <dbReference type="ARBA" id="ARBA00022847"/>
    </source>
</evidence>
<accession>A0A3L8P5X4</accession>
<evidence type="ECO:0000256" key="6">
    <source>
        <dbReference type="ARBA" id="ARBA00022692"/>
    </source>
</evidence>
<gene>
    <name evidence="12" type="primary">kup</name>
    <name evidence="15" type="ORF">D9V37_02310</name>
</gene>
<dbReference type="PANTHER" id="PTHR30540">
    <property type="entry name" value="OSMOTIC STRESS POTASSIUM TRANSPORTER"/>
    <property type="match status" value="1"/>
</dbReference>
<keyword evidence="8 12" id="KW-0630">Potassium</keyword>
<feature type="transmembrane region" description="Helical" evidence="12">
    <location>
        <begin position="292"/>
        <end position="321"/>
    </location>
</feature>
<feature type="domain" description="K+ potassium transporter integral membrane" evidence="13">
    <location>
        <begin position="19"/>
        <end position="464"/>
    </location>
</feature>
<dbReference type="HAMAP" id="MF_01522">
    <property type="entry name" value="Kup"/>
    <property type="match status" value="1"/>
</dbReference>
<protein>
    <recommendedName>
        <fullName evidence="12">Probable potassium transport system protein Kup</fullName>
    </recommendedName>
</protein>
<feature type="transmembrane region" description="Helical" evidence="12">
    <location>
        <begin position="400"/>
        <end position="419"/>
    </location>
</feature>
<feature type="transmembrane region" description="Helical" evidence="12">
    <location>
        <begin position="425"/>
        <end position="445"/>
    </location>
</feature>
<dbReference type="GO" id="GO:0015293">
    <property type="term" value="F:symporter activity"/>
    <property type="evidence" value="ECO:0007669"/>
    <property type="project" value="UniProtKB-UniRule"/>
</dbReference>
<feature type="transmembrane region" description="Helical" evidence="12">
    <location>
        <begin position="342"/>
        <end position="362"/>
    </location>
</feature>
<dbReference type="GO" id="GO:0005886">
    <property type="term" value="C:plasma membrane"/>
    <property type="evidence" value="ECO:0007669"/>
    <property type="project" value="UniProtKB-SubCell"/>
</dbReference>
<organism evidence="15 16">
    <name type="scientific">Nocardioides mangrovicus</name>
    <dbReference type="NCBI Taxonomy" id="2478913"/>
    <lineage>
        <taxon>Bacteria</taxon>
        <taxon>Bacillati</taxon>
        <taxon>Actinomycetota</taxon>
        <taxon>Actinomycetes</taxon>
        <taxon>Propionibacteriales</taxon>
        <taxon>Nocardioidaceae</taxon>
        <taxon>Nocardioides</taxon>
    </lineage>
</organism>
<dbReference type="PANTHER" id="PTHR30540:SF79">
    <property type="entry name" value="LOW AFFINITY POTASSIUM TRANSPORT SYSTEM PROTEIN KUP"/>
    <property type="match status" value="1"/>
</dbReference>
<dbReference type="Pfam" id="PF22776">
    <property type="entry name" value="K_trans_C"/>
    <property type="match status" value="1"/>
</dbReference>
<reference evidence="15 16" key="1">
    <citation type="submission" date="2018-10" db="EMBL/GenBank/DDBJ databases">
        <title>Marmoricola sp. 4Q3S-7 whole genome shotgun sequence.</title>
        <authorList>
            <person name="Li F."/>
        </authorList>
    </citation>
    <scope>NUCLEOTIDE SEQUENCE [LARGE SCALE GENOMIC DNA]</scope>
    <source>
        <strain evidence="15 16">4Q3S-7</strain>
    </source>
</reference>
<keyword evidence="5 12" id="KW-0633">Potassium transport</keyword>
<proteinExistence type="inferred from homology"/>
<sequence>MACFDEPVTSRGRSGAALSLGALGVVFGDIGTSPLYAMKAVLGETPAIDRASVYGLTSTVIWTMAIVVCALYVGLLMSKDNEGEGGLLALLALLRRHATSKRLVVVMSFVGIAGAALFLGDSVVTPAISVLSAAEGLKIAAPSAGAFVVPIALVILAGVFVLQRVGSGRIGFLYGPVMLVWFAVLAAAGVVAVAQRPSVLQTLSPTWAVDYAREDPLAAFLALGSVVLTVTGAEALYADLGHFGRPAITRSWFGLVFPALVIAYLGEAAHVVGDHGAARDPFYGVVASWATIPVLVLATLATVIASQAVIAGTFTVLHQAGGLGLFPFLRARHPSEEEGGQIYLPAANWTLGAAVLAVVVGFRSSTALASAYGVAVSATILTTVVLFTVLAVVQRQRVRAVLAAALGLCVLVIAASTVRKIPSGGWLPVAVGLVLFVVMWTWWVGRARLRRSRARDEPALADLVADTGDAADLHRHAGTTVFLTDDGDRAPFALRFLLERESVVPEHAVIVSWRVDDTPAADPHETDAEVEPVACGSLELVKVSMTLGYRDRLDAQSVLQRAVERSPKTLAGVDPDQATYFVSEPLPRLASGGLPRWQQRLFCGLHRLATDRVEQLRLPRDRTLVVGKEYDL</sequence>
<evidence type="ECO:0000256" key="10">
    <source>
        <dbReference type="ARBA" id="ARBA00023065"/>
    </source>
</evidence>
<name>A0A3L8P5X4_9ACTN</name>
<dbReference type="Pfam" id="PF02705">
    <property type="entry name" value="K_trans"/>
    <property type="match status" value="1"/>
</dbReference>
<feature type="transmembrane region" description="Helical" evidence="12">
    <location>
        <begin position="52"/>
        <end position="75"/>
    </location>
</feature>
<dbReference type="InterPro" id="IPR003855">
    <property type="entry name" value="K+_transporter"/>
</dbReference>
<evidence type="ECO:0000256" key="12">
    <source>
        <dbReference type="HAMAP-Rule" id="MF_01522"/>
    </source>
</evidence>
<dbReference type="InterPro" id="IPR023051">
    <property type="entry name" value="Kup"/>
</dbReference>
<dbReference type="GO" id="GO:0015079">
    <property type="term" value="F:potassium ion transmembrane transporter activity"/>
    <property type="evidence" value="ECO:0007669"/>
    <property type="project" value="UniProtKB-UniRule"/>
</dbReference>
<keyword evidence="9 12" id="KW-1133">Transmembrane helix</keyword>
<feature type="transmembrane region" description="Helical" evidence="12">
    <location>
        <begin position="139"/>
        <end position="161"/>
    </location>
</feature>
<feature type="transmembrane region" description="Helical" evidence="12">
    <location>
        <begin position="103"/>
        <end position="119"/>
    </location>
</feature>
<comment type="caution">
    <text evidence="15">The sequence shown here is derived from an EMBL/GenBank/DDBJ whole genome shotgun (WGS) entry which is preliminary data.</text>
</comment>
<dbReference type="AlphaFoldDB" id="A0A3L8P5X4"/>
<evidence type="ECO:0000256" key="3">
    <source>
        <dbReference type="ARBA" id="ARBA00022448"/>
    </source>
</evidence>
<keyword evidence="11 12" id="KW-0472">Membrane</keyword>
<comment type="similarity">
    <text evidence="2 12">Belongs to the HAK/KUP transporter (TC 2.A.72) family.</text>
</comment>
<evidence type="ECO:0000256" key="9">
    <source>
        <dbReference type="ARBA" id="ARBA00022989"/>
    </source>
</evidence>
<feature type="transmembrane region" description="Helical" evidence="12">
    <location>
        <begin position="252"/>
        <end position="272"/>
    </location>
</feature>
<evidence type="ECO:0000256" key="4">
    <source>
        <dbReference type="ARBA" id="ARBA00022475"/>
    </source>
</evidence>
<dbReference type="Proteomes" id="UP000281708">
    <property type="component" value="Unassembled WGS sequence"/>
</dbReference>